<dbReference type="InterPro" id="IPR029058">
    <property type="entry name" value="AB_hydrolase_fold"/>
</dbReference>
<dbReference type="Pfam" id="PF07519">
    <property type="entry name" value="Tannase"/>
    <property type="match status" value="1"/>
</dbReference>
<accession>A0ABT6L8X2</accession>
<dbReference type="Gene3D" id="3.40.50.1820">
    <property type="entry name" value="alpha/beta hydrolase"/>
    <property type="match status" value="1"/>
</dbReference>
<proteinExistence type="inferred from homology"/>
<feature type="chain" id="PRO_5045486533" description="Feruloyl esterase" evidence="8">
    <location>
        <begin position="40"/>
        <end position="590"/>
    </location>
</feature>
<name>A0ABT6L8X2_9ACTN</name>
<keyword evidence="10" id="KW-1185">Reference proteome</keyword>
<evidence type="ECO:0000256" key="5">
    <source>
        <dbReference type="ARBA" id="ARBA00022801"/>
    </source>
</evidence>
<dbReference type="Proteomes" id="UP001160499">
    <property type="component" value="Unassembled WGS sequence"/>
</dbReference>
<keyword evidence="2" id="KW-0719">Serine esterase</keyword>
<comment type="caution">
    <text evidence="9">The sequence shown here is derived from an EMBL/GenBank/DDBJ whole genome shotgun (WGS) entry which is preliminary data.</text>
</comment>
<evidence type="ECO:0000256" key="6">
    <source>
        <dbReference type="ARBA" id="ARBA00022837"/>
    </source>
</evidence>
<dbReference type="PANTHER" id="PTHR33938">
    <property type="entry name" value="FERULOYL ESTERASE B-RELATED"/>
    <property type="match status" value="1"/>
</dbReference>
<protein>
    <recommendedName>
        <fullName evidence="11">Feruloyl esterase</fullName>
    </recommendedName>
</protein>
<reference evidence="9 10" key="1">
    <citation type="submission" date="2023-04" db="EMBL/GenBank/DDBJ databases">
        <title>Forest soil microbial communities from Buena Vista Peninsula, Colon Province, Panama.</title>
        <authorList>
            <person name="Bouskill N."/>
        </authorList>
    </citation>
    <scope>NUCLEOTIDE SEQUENCE [LARGE SCALE GENOMIC DNA]</scope>
    <source>
        <strain evidence="9 10">GGS1</strain>
    </source>
</reference>
<keyword evidence="7" id="KW-1015">Disulfide bond</keyword>
<keyword evidence="6" id="KW-0106">Calcium</keyword>
<evidence type="ECO:0000256" key="7">
    <source>
        <dbReference type="ARBA" id="ARBA00023157"/>
    </source>
</evidence>
<evidence type="ECO:0000256" key="2">
    <source>
        <dbReference type="ARBA" id="ARBA00022487"/>
    </source>
</evidence>
<dbReference type="EMBL" id="JARXVH010000001">
    <property type="protein sequence ID" value="MDH6212767.1"/>
    <property type="molecule type" value="Genomic_DNA"/>
</dbReference>
<gene>
    <name evidence="9" type="ORF">M2283_000046</name>
</gene>
<evidence type="ECO:0000313" key="9">
    <source>
        <dbReference type="EMBL" id="MDH6212767.1"/>
    </source>
</evidence>
<dbReference type="PANTHER" id="PTHR33938:SF15">
    <property type="entry name" value="FERULOYL ESTERASE B-RELATED"/>
    <property type="match status" value="1"/>
</dbReference>
<dbReference type="InterPro" id="IPR011118">
    <property type="entry name" value="Tannase/feruloyl_esterase"/>
</dbReference>
<evidence type="ECO:0000313" key="10">
    <source>
        <dbReference type="Proteomes" id="UP001160499"/>
    </source>
</evidence>
<evidence type="ECO:0000256" key="4">
    <source>
        <dbReference type="ARBA" id="ARBA00022729"/>
    </source>
</evidence>
<evidence type="ECO:0000256" key="8">
    <source>
        <dbReference type="SAM" id="SignalP"/>
    </source>
</evidence>
<sequence>MRRPRLSYRPSRARAALLAAVAAAALTVTAVLVAPTSSAGPTTVTTTAGRDLPVTQPTLTCAQLAAQDFSRLDGAATSITAATVVAKSATNKYEYCKVTGVVAPQIHFELRLPTQTYRGRYLQLGCGGYCGNVNVTTSPAATAGCAPLTDGTFVVGQDDEGHTGTGGADVWATDPQLKVDFGYRSEHVVAVASKAIVKSFYGARPAYSYYSGCSDGGREALLEAQRHPDDFDGIQAGAPAFNQTALNGFEEAYLGTVDFRADGSVILPAAKLDMLHAAVIAKCADEGIGNGTIQDPDACDFDPAALRCPDDEDAANCLTGEQVTVVQKIYRGVTAPDGTHLYSGGEAKGSEPQWAGLVIPKDGQTQQDLFMYRIGSGFLRWLGTWTAKPQLELTADLFTKRSFEKTMKEFAGIYDATDPDLTPFYKSGGKLIMWHGLADGYIPPTGSIAYRQAVLDTVGSATADRFYRFYTVPGMFHCSGGYGATSVDFLSPLMDWTESDKAPGAVTAAKLDSDGSAAYTRPVYPYPQQVKYAGTGDKDNAANYVAYTPKGKTADDAFRWAGAPFKSGTQLWCESTNGRDMSCTRRRSKS</sequence>
<evidence type="ECO:0008006" key="11">
    <source>
        <dbReference type="Google" id="ProtNLM"/>
    </source>
</evidence>
<keyword evidence="3" id="KW-0479">Metal-binding</keyword>
<evidence type="ECO:0000256" key="1">
    <source>
        <dbReference type="ARBA" id="ARBA00006249"/>
    </source>
</evidence>
<feature type="signal peptide" evidence="8">
    <location>
        <begin position="1"/>
        <end position="39"/>
    </location>
</feature>
<comment type="similarity">
    <text evidence="1">Belongs to the tannase family.</text>
</comment>
<keyword evidence="5" id="KW-0378">Hydrolase</keyword>
<dbReference type="SUPFAM" id="SSF53474">
    <property type="entry name" value="alpha/beta-Hydrolases"/>
    <property type="match status" value="1"/>
</dbReference>
<organism evidence="9 10">
    <name type="scientific">Streptomyces pseudovenezuelae</name>
    <dbReference type="NCBI Taxonomy" id="67350"/>
    <lineage>
        <taxon>Bacteria</taxon>
        <taxon>Bacillati</taxon>
        <taxon>Actinomycetota</taxon>
        <taxon>Actinomycetes</taxon>
        <taxon>Kitasatosporales</taxon>
        <taxon>Streptomycetaceae</taxon>
        <taxon>Streptomyces</taxon>
        <taxon>Streptomyces aurantiacus group</taxon>
    </lineage>
</organism>
<evidence type="ECO:0000256" key="3">
    <source>
        <dbReference type="ARBA" id="ARBA00022723"/>
    </source>
</evidence>
<dbReference type="RefSeq" id="WP_280873830.1">
    <property type="nucleotide sequence ID" value="NZ_JARXVH010000001.1"/>
</dbReference>
<keyword evidence="4 8" id="KW-0732">Signal</keyword>